<organism evidence="1">
    <name type="scientific">Nothobranchius pienaari</name>
    <dbReference type="NCBI Taxonomy" id="704102"/>
    <lineage>
        <taxon>Eukaryota</taxon>
        <taxon>Metazoa</taxon>
        <taxon>Chordata</taxon>
        <taxon>Craniata</taxon>
        <taxon>Vertebrata</taxon>
        <taxon>Euteleostomi</taxon>
        <taxon>Actinopterygii</taxon>
        <taxon>Neopterygii</taxon>
        <taxon>Teleostei</taxon>
        <taxon>Neoteleostei</taxon>
        <taxon>Acanthomorphata</taxon>
        <taxon>Ovalentaria</taxon>
        <taxon>Atherinomorphae</taxon>
        <taxon>Cyprinodontiformes</taxon>
        <taxon>Nothobranchiidae</taxon>
        <taxon>Nothobranchius</taxon>
    </lineage>
</organism>
<dbReference type="EMBL" id="HAEG01004631">
    <property type="protein sequence ID" value="SBR72124.1"/>
    <property type="molecule type" value="Transcribed_RNA"/>
</dbReference>
<name>A0A1A8NTF6_9TELE</name>
<sequence>LVERTRGQLQPENFSFCDHVFGRIRVQSERCVLVF</sequence>
<accession>A0A1A8NTF6</accession>
<protein>
    <submittedName>
        <fullName evidence="1">Integrator complex subunit 6</fullName>
    </submittedName>
</protein>
<dbReference type="AlphaFoldDB" id="A0A1A8NTF6"/>
<gene>
    <name evidence="1" type="primary">INTS6</name>
</gene>
<proteinExistence type="predicted"/>
<reference evidence="1" key="2">
    <citation type="submission" date="2016-06" db="EMBL/GenBank/DDBJ databases">
        <title>The genome of a short-lived fish provides insights into sex chromosome evolution and the genetic control of aging.</title>
        <authorList>
            <person name="Reichwald K."/>
            <person name="Felder M."/>
            <person name="Petzold A."/>
            <person name="Koch P."/>
            <person name="Groth M."/>
            <person name="Platzer M."/>
        </authorList>
    </citation>
    <scope>NUCLEOTIDE SEQUENCE</scope>
    <source>
        <tissue evidence="1">Brain</tissue>
    </source>
</reference>
<evidence type="ECO:0000313" key="1">
    <source>
        <dbReference type="EMBL" id="SBR72124.1"/>
    </source>
</evidence>
<feature type="non-terminal residue" evidence="1">
    <location>
        <position position="1"/>
    </location>
</feature>
<reference evidence="1" key="1">
    <citation type="submission" date="2016-05" db="EMBL/GenBank/DDBJ databases">
        <authorList>
            <person name="Lavstsen T."/>
            <person name="Jespersen J.S."/>
        </authorList>
    </citation>
    <scope>NUCLEOTIDE SEQUENCE</scope>
    <source>
        <tissue evidence="1">Brain</tissue>
    </source>
</reference>